<keyword evidence="12" id="KW-0732">Signal</keyword>
<dbReference type="Gene3D" id="3.30.70.80">
    <property type="entry name" value="Peptidase S8 propeptide/proteinase inhibitor I9"/>
    <property type="match status" value="1"/>
</dbReference>
<dbReference type="PROSITE" id="PS00138">
    <property type="entry name" value="SUBTILASE_SER"/>
    <property type="match status" value="1"/>
</dbReference>
<keyword evidence="6" id="KW-0479">Metal-binding</keyword>
<evidence type="ECO:0000256" key="10">
    <source>
        <dbReference type="PROSITE-ProRule" id="PRU01240"/>
    </source>
</evidence>
<dbReference type="PANTHER" id="PTHR43806:SF11">
    <property type="entry name" value="CEREVISIN-RELATED"/>
    <property type="match status" value="1"/>
</dbReference>
<keyword evidence="9" id="KW-0106">Calcium</keyword>
<evidence type="ECO:0000256" key="5">
    <source>
        <dbReference type="ARBA" id="ARBA00022670"/>
    </source>
</evidence>
<evidence type="ECO:0000256" key="4">
    <source>
        <dbReference type="ARBA" id="ARBA00022525"/>
    </source>
</evidence>
<evidence type="ECO:0000256" key="12">
    <source>
        <dbReference type="SAM" id="SignalP"/>
    </source>
</evidence>
<dbReference type="InterPro" id="IPR023827">
    <property type="entry name" value="Peptidase_S8_Asp-AS"/>
</dbReference>
<evidence type="ECO:0000256" key="3">
    <source>
        <dbReference type="ARBA" id="ARBA00011073"/>
    </source>
</evidence>
<dbReference type="PROSITE" id="PS51892">
    <property type="entry name" value="SUBTILASE"/>
    <property type="match status" value="1"/>
</dbReference>
<evidence type="ECO:0000256" key="8">
    <source>
        <dbReference type="ARBA" id="ARBA00022825"/>
    </source>
</evidence>
<feature type="signal peptide" evidence="12">
    <location>
        <begin position="1"/>
        <end position="19"/>
    </location>
</feature>
<keyword evidence="7 10" id="KW-0378">Hydrolase</keyword>
<dbReference type="Pfam" id="PF04122">
    <property type="entry name" value="CW_binding_2"/>
    <property type="match status" value="3"/>
</dbReference>
<feature type="active site" description="Charge relay system" evidence="10">
    <location>
        <position position="390"/>
    </location>
</feature>
<accession>A0ABP3L0H7</accession>
<dbReference type="InterPro" id="IPR022398">
    <property type="entry name" value="Peptidase_S8_His-AS"/>
</dbReference>
<dbReference type="PROSITE" id="PS51257">
    <property type="entry name" value="PROKAR_LIPOPROTEIN"/>
    <property type="match status" value="1"/>
</dbReference>
<feature type="active site" description="Charge relay system" evidence="10">
    <location>
        <position position="204"/>
    </location>
</feature>
<dbReference type="EMBL" id="BAAADO010000002">
    <property type="protein sequence ID" value="GAA0488122.1"/>
    <property type="molecule type" value="Genomic_DNA"/>
</dbReference>
<dbReference type="PROSITE" id="PS00136">
    <property type="entry name" value="SUBTILASE_ASP"/>
    <property type="match status" value="1"/>
</dbReference>
<dbReference type="PANTHER" id="PTHR43806">
    <property type="entry name" value="PEPTIDASE S8"/>
    <property type="match status" value="1"/>
</dbReference>
<comment type="caution">
    <text evidence="14">The sequence shown here is derived from an EMBL/GenBank/DDBJ whole genome shotgun (WGS) entry which is preliminary data.</text>
</comment>
<feature type="domain" description="Peptidase S8/S53" evidence="13">
    <location>
        <begin position="195"/>
        <end position="438"/>
    </location>
</feature>
<dbReference type="Pfam" id="PF00082">
    <property type="entry name" value="Peptidase_S8"/>
    <property type="match status" value="1"/>
</dbReference>
<dbReference type="CDD" id="cd07477">
    <property type="entry name" value="Peptidases_S8_Subtilisin_subset"/>
    <property type="match status" value="1"/>
</dbReference>
<keyword evidence="15" id="KW-1185">Reference proteome</keyword>
<gene>
    <name evidence="14" type="ORF">GCM10008986_12130</name>
</gene>
<evidence type="ECO:0000256" key="2">
    <source>
        <dbReference type="ARBA" id="ARBA00004613"/>
    </source>
</evidence>
<dbReference type="Proteomes" id="UP001500880">
    <property type="component" value="Unassembled WGS sequence"/>
</dbReference>
<comment type="cofactor">
    <cofactor evidence="1">
        <name>Ca(2+)</name>
        <dbReference type="ChEBI" id="CHEBI:29108"/>
    </cofactor>
</comment>
<evidence type="ECO:0000256" key="9">
    <source>
        <dbReference type="ARBA" id="ARBA00022837"/>
    </source>
</evidence>
<dbReference type="InterPro" id="IPR037045">
    <property type="entry name" value="S8pro/Inhibitor_I9_sf"/>
</dbReference>
<evidence type="ECO:0000256" key="7">
    <source>
        <dbReference type="ARBA" id="ARBA00022801"/>
    </source>
</evidence>
<evidence type="ECO:0000313" key="15">
    <source>
        <dbReference type="Proteomes" id="UP001500880"/>
    </source>
</evidence>
<name>A0ABP3L0H7_9BACI</name>
<dbReference type="Gene3D" id="3.40.50.200">
    <property type="entry name" value="Peptidase S8/S53 domain"/>
    <property type="match status" value="1"/>
</dbReference>
<dbReference type="InterPro" id="IPR000209">
    <property type="entry name" value="Peptidase_S8/S53_dom"/>
</dbReference>
<dbReference type="SUPFAM" id="SSF52743">
    <property type="entry name" value="Subtilisin-like"/>
    <property type="match status" value="1"/>
</dbReference>
<dbReference type="PROSITE" id="PS00137">
    <property type="entry name" value="SUBTILASE_HIS"/>
    <property type="match status" value="1"/>
</dbReference>
<comment type="similarity">
    <text evidence="3 10 11">Belongs to the peptidase S8 family.</text>
</comment>
<dbReference type="InterPro" id="IPR050131">
    <property type="entry name" value="Peptidase_S8_subtilisin-like"/>
</dbReference>
<evidence type="ECO:0000256" key="1">
    <source>
        <dbReference type="ARBA" id="ARBA00001913"/>
    </source>
</evidence>
<dbReference type="RefSeq" id="WP_343838758.1">
    <property type="nucleotide sequence ID" value="NZ_BAAADO010000002.1"/>
</dbReference>
<proteinExistence type="inferred from homology"/>
<dbReference type="InterPro" id="IPR034202">
    <property type="entry name" value="Subtilisin_Carlsberg-like"/>
</dbReference>
<feature type="chain" id="PRO_5045745101" description="Peptidase S8/S53 domain-containing protein" evidence="12">
    <location>
        <begin position="20"/>
        <end position="745"/>
    </location>
</feature>
<keyword evidence="5 10" id="KW-0645">Protease</keyword>
<dbReference type="InterPro" id="IPR007253">
    <property type="entry name" value="Cell_wall-bd_2"/>
</dbReference>
<evidence type="ECO:0000256" key="11">
    <source>
        <dbReference type="RuleBase" id="RU003355"/>
    </source>
</evidence>
<dbReference type="PRINTS" id="PR00723">
    <property type="entry name" value="SUBTILISIN"/>
</dbReference>
<dbReference type="InterPro" id="IPR036852">
    <property type="entry name" value="Peptidase_S8/S53_dom_sf"/>
</dbReference>
<dbReference type="InterPro" id="IPR015500">
    <property type="entry name" value="Peptidase_S8_subtilisin-rel"/>
</dbReference>
<keyword evidence="4" id="KW-0964">Secreted</keyword>
<sequence length="745" mass="80642">MRKILILLLFLILAACVNNETNQWSFHHILNKVENDRSFQQWQQKVVQSNHKYMNLSSTGGNSVSQSHTNTNNQYEITYKAKTNDGSVLGYHAKIDTDTGEILSTQEGTIVNVLFQNEPDEEAIENVDGVVLNEARSIPVITAVLPEEEVKRLANEQTGIISVEKDQVVKAAAQQEDWGIEKVNGHLAWQSNYTGEGVDIAVIDSGIYPHEDLNIAGGHSFIGSPEQYFDENGHGTHVAGIIGAENNQIGSVGLAHNATIYSLKVLDSNGDGYESDVISAIDWAIANEMDIINLSLGAEYASRSLKMVVDKANDQGILICAAAGNEGAATSDTIAYPARYPSVIAVMATTNANTRAGFSSVGNTAEVAAPGQSIYSTYLNNTYRTMSGTSMATPYVAANLALIKQANPDLSSSDIRKMLNTNVLDLGEPGRDTNYGYGLIQTAYGLSLHGATRYETGVKISRYGWGKGSTVVCLGRGDIPIDALTGSVIAKQYNAPLLLTKSTEIPNIIKTEIKRLNPQKIYLLGGEGAVSKSIESHLKGQGYEVHRIYGTSRYGTAVDVASHINQEVSEVFLVTGKETSPDPLSIASYAGMKQIPILLTRYDTLPDEVSRFIKNAEITKVTIIGGEGVVSSNVAQQLKQMGVKDIERVAGPDRYQTSVEIVKRYTHDFDLSKVFFASGTSFIDALSGSPLAAMSQNPILLANPKNNLSVPLKEWLLNLNESKVVFLGGYGVIPIEIRAKIQALQ</sequence>
<dbReference type="Gene3D" id="3.40.50.12090">
    <property type="match status" value="2"/>
</dbReference>
<reference evidence="15" key="1">
    <citation type="journal article" date="2019" name="Int. J. Syst. Evol. Microbiol.">
        <title>The Global Catalogue of Microorganisms (GCM) 10K type strain sequencing project: providing services to taxonomists for standard genome sequencing and annotation.</title>
        <authorList>
            <consortium name="The Broad Institute Genomics Platform"/>
            <consortium name="The Broad Institute Genome Sequencing Center for Infectious Disease"/>
            <person name="Wu L."/>
            <person name="Ma J."/>
        </authorList>
    </citation>
    <scope>NUCLEOTIDE SEQUENCE [LARGE SCALE GENOMIC DNA]</scope>
    <source>
        <strain evidence="15">JCM 12389</strain>
    </source>
</reference>
<protein>
    <recommendedName>
        <fullName evidence="13">Peptidase S8/S53 domain-containing protein</fullName>
    </recommendedName>
</protein>
<evidence type="ECO:0000256" key="6">
    <source>
        <dbReference type="ARBA" id="ARBA00022723"/>
    </source>
</evidence>
<organism evidence="14 15">
    <name type="scientific">Salinibacillus aidingensis</name>
    <dbReference type="NCBI Taxonomy" id="237684"/>
    <lineage>
        <taxon>Bacteria</taxon>
        <taxon>Bacillati</taxon>
        <taxon>Bacillota</taxon>
        <taxon>Bacilli</taxon>
        <taxon>Bacillales</taxon>
        <taxon>Bacillaceae</taxon>
        <taxon>Salinibacillus</taxon>
    </lineage>
</organism>
<dbReference type="InterPro" id="IPR023828">
    <property type="entry name" value="Peptidase_S8_Ser-AS"/>
</dbReference>
<evidence type="ECO:0000313" key="14">
    <source>
        <dbReference type="EMBL" id="GAA0488122.1"/>
    </source>
</evidence>
<comment type="subcellular location">
    <subcellularLocation>
        <location evidence="2">Secreted</location>
    </subcellularLocation>
</comment>
<evidence type="ECO:0000259" key="13">
    <source>
        <dbReference type="Pfam" id="PF00082"/>
    </source>
</evidence>
<keyword evidence="8 10" id="KW-0720">Serine protease</keyword>
<feature type="active site" description="Charge relay system" evidence="10">
    <location>
        <position position="234"/>
    </location>
</feature>